<keyword evidence="3" id="KW-1185">Reference proteome</keyword>
<name>A0ABR5TK92_9BACL</name>
<gene>
    <name evidence="2" type="ORF">HMPREF1871_01253</name>
</gene>
<dbReference type="Pfam" id="PF13349">
    <property type="entry name" value="DUF4097"/>
    <property type="match status" value="1"/>
</dbReference>
<evidence type="ECO:0000259" key="1">
    <source>
        <dbReference type="Pfam" id="PF13349"/>
    </source>
</evidence>
<dbReference type="Proteomes" id="UP000070467">
    <property type="component" value="Unassembled WGS sequence"/>
</dbReference>
<feature type="domain" description="DUF4097" evidence="1">
    <location>
        <begin position="33"/>
        <end position="218"/>
    </location>
</feature>
<comment type="caution">
    <text evidence="2">The sequence shown here is derived from an EMBL/GenBank/DDBJ whole genome shotgun (WGS) entry which is preliminary data.</text>
</comment>
<dbReference type="EMBL" id="LSDB01000078">
    <property type="protein sequence ID" value="KXB55003.1"/>
    <property type="molecule type" value="Genomic_DNA"/>
</dbReference>
<evidence type="ECO:0000313" key="3">
    <source>
        <dbReference type="Proteomes" id="UP000070467"/>
    </source>
</evidence>
<accession>A0ABR5TK92</accession>
<dbReference type="InterPro" id="IPR025164">
    <property type="entry name" value="Toastrack_DUF4097"/>
</dbReference>
<evidence type="ECO:0000313" key="2">
    <source>
        <dbReference type="EMBL" id="KXB55003.1"/>
    </source>
</evidence>
<sequence>MQLNTREEKKMIFQKKDMTITKGEKIFTNIDEIDKIFIKEIATDILFLPTEKQELKILYQENKIEKYDISFENNVVLVKKLVPEKKIKFTYDKLTRLIVYIPKKMNISIENISSNVDIRIKEVKKLHVETVSGFIKTKNLVADKLFIDSVSGNIELIPFKADNIEIKTVSTNVILGIDDIEQNYNIHSEKVLKNIFIEQNTNKHIDLKTISGTFKLEFLRSKMDIKK</sequence>
<organism evidence="2 3">
    <name type="scientific">Gemelliphila asaccharolytica</name>
    <dbReference type="NCBI Taxonomy" id="502393"/>
    <lineage>
        <taxon>Bacteria</taxon>
        <taxon>Bacillati</taxon>
        <taxon>Bacillota</taxon>
        <taxon>Bacilli</taxon>
        <taxon>Bacillales</taxon>
        <taxon>Gemellaceae</taxon>
        <taxon>Gemelliphila</taxon>
    </lineage>
</organism>
<proteinExistence type="predicted"/>
<reference evidence="2 3" key="1">
    <citation type="submission" date="2016-01" db="EMBL/GenBank/DDBJ databases">
        <authorList>
            <person name="Mitreva M."/>
            <person name="Pepin K.H."/>
            <person name="Mihindukulasuriya K.A."/>
            <person name="Fulton R."/>
            <person name="Fronick C."/>
            <person name="O'Laughlin M."/>
            <person name="Miner T."/>
            <person name="Herter B."/>
            <person name="Rosa B.A."/>
            <person name="Cordes M."/>
            <person name="Tomlinson C."/>
            <person name="Wollam A."/>
            <person name="Palsikar V.B."/>
            <person name="Mardis E.R."/>
            <person name="Wilson R.K."/>
        </authorList>
    </citation>
    <scope>NUCLEOTIDE SEQUENCE [LARGE SCALE GENOMIC DNA]</scope>
    <source>
        <strain evidence="2 3">KA00071</strain>
    </source>
</reference>
<protein>
    <recommendedName>
        <fullName evidence="1">DUF4097 domain-containing protein</fullName>
    </recommendedName>
</protein>